<name>A0A916XSD9_9HYPH</name>
<dbReference type="InterPro" id="IPR053136">
    <property type="entry name" value="UTP_pyrophosphatase-like"/>
</dbReference>
<protein>
    <recommendedName>
        <fullName evidence="2">YgjP-like metallopeptidase domain-containing protein</fullName>
    </recommendedName>
</protein>
<feature type="domain" description="YgjP-like metallopeptidase" evidence="2">
    <location>
        <begin position="50"/>
        <end position="247"/>
    </location>
</feature>
<accession>A0A916XSD9</accession>
<evidence type="ECO:0000256" key="1">
    <source>
        <dbReference type="SAM" id="MobiDB-lite"/>
    </source>
</evidence>
<gene>
    <name evidence="3" type="ORF">GCM10011335_01530</name>
</gene>
<dbReference type="Pfam" id="PF01863">
    <property type="entry name" value="YgjP-like"/>
    <property type="match status" value="1"/>
</dbReference>
<dbReference type="Proteomes" id="UP000613160">
    <property type="component" value="Unassembled WGS sequence"/>
</dbReference>
<reference evidence="3" key="2">
    <citation type="submission" date="2020-09" db="EMBL/GenBank/DDBJ databases">
        <authorList>
            <person name="Sun Q."/>
            <person name="Zhou Y."/>
        </authorList>
    </citation>
    <scope>NUCLEOTIDE SEQUENCE</scope>
    <source>
        <strain evidence="3">CGMCC 1.15493</strain>
    </source>
</reference>
<feature type="region of interest" description="Disordered" evidence="1">
    <location>
        <begin position="1"/>
        <end position="21"/>
    </location>
</feature>
<dbReference type="PANTHER" id="PTHR30399">
    <property type="entry name" value="UNCHARACTERIZED PROTEIN YGJP"/>
    <property type="match status" value="1"/>
</dbReference>
<dbReference type="InterPro" id="IPR002725">
    <property type="entry name" value="YgjP-like_metallopeptidase"/>
</dbReference>
<dbReference type="AlphaFoldDB" id="A0A916XSD9"/>
<evidence type="ECO:0000313" key="4">
    <source>
        <dbReference type="Proteomes" id="UP000613160"/>
    </source>
</evidence>
<dbReference type="PANTHER" id="PTHR30399:SF1">
    <property type="entry name" value="UTP PYROPHOSPHATASE"/>
    <property type="match status" value="1"/>
</dbReference>
<organism evidence="3 4">
    <name type="scientific">Aureimonas glaciei</name>
    <dbReference type="NCBI Taxonomy" id="1776957"/>
    <lineage>
        <taxon>Bacteria</taxon>
        <taxon>Pseudomonadati</taxon>
        <taxon>Pseudomonadota</taxon>
        <taxon>Alphaproteobacteria</taxon>
        <taxon>Hyphomicrobiales</taxon>
        <taxon>Aurantimonadaceae</taxon>
        <taxon>Aureimonas</taxon>
    </lineage>
</organism>
<dbReference type="EMBL" id="BMJJ01000001">
    <property type="protein sequence ID" value="GGD02544.1"/>
    <property type="molecule type" value="Genomic_DNA"/>
</dbReference>
<dbReference type="RefSeq" id="WP_188848590.1">
    <property type="nucleotide sequence ID" value="NZ_BMJJ01000001.1"/>
</dbReference>
<dbReference type="Gene3D" id="3.30.2010.10">
    <property type="entry name" value="Metalloproteases ('zincins'), catalytic domain"/>
    <property type="match status" value="1"/>
</dbReference>
<reference evidence="3" key="1">
    <citation type="journal article" date="2014" name="Int. J. Syst. Evol. Microbiol.">
        <title>Complete genome sequence of Corynebacterium casei LMG S-19264T (=DSM 44701T), isolated from a smear-ripened cheese.</title>
        <authorList>
            <consortium name="US DOE Joint Genome Institute (JGI-PGF)"/>
            <person name="Walter F."/>
            <person name="Albersmeier A."/>
            <person name="Kalinowski J."/>
            <person name="Ruckert C."/>
        </authorList>
    </citation>
    <scope>NUCLEOTIDE SEQUENCE</scope>
    <source>
        <strain evidence="3">CGMCC 1.15493</strain>
    </source>
</reference>
<evidence type="ECO:0000259" key="2">
    <source>
        <dbReference type="Pfam" id="PF01863"/>
    </source>
</evidence>
<proteinExistence type="predicted"/>
<keyword evidence="4" id="KW-1185">Reference proteome</keyword>
<evidence type="ECO:0000313" key="3">
    <source>
        <dbReference type="EMBL" id="GGD02544.1"/>
    </source>
</evidence>
<comment type="caution">
    <text evidence="3">The sequence shown here is derived from an EMBL/GenBank/DDBJ whole genome shotgun (WGS) entry which is preliminary data.</text>
</comment>
<sequence length="258" mass="28395">MPLRLPSFLTRPATPAKPRKAAETLPATVEFASVSLPLVIRRNPRAKRLIMRLSPGGTQLSITAPPKMSAKVILDFIERHKGWAESRLVGAAAPVRVADGALLPFRGTTLRIAHAPGRRVSRLEESAAEPVLQVGGDPQHLARRVLDVLKREARRDLQAAVDRHAAAVGLKPAALTLKDTTSRWGSCTADRRLAFSWRIVMAPPAVLDYLAAHEVAHFREMNHGPAFWALCRTLCPDMDYGRAWLKREGAGLHAIRFD</sequence>
<dbReference type="CDD" id="cd07344">
    <property type="entry name" value="M48_yhfN_like"/>
    <property type="match status" value="1"/>
</dbReference>